<evidence type="ECO:0000313" key="1">
    <source>
        <dbReference type="EMBL" id="RUT27797.1"/>
    </source>
</evidence>
<reference evidence="1 2" key="1">
    <citation type="submission" date="2018-12" db="EMBL/GenBank/DDBJ databases">
        <authorList>
            <person name="Sun L."/>
            <person name="Chen Z."/>
        </authorList>
    </citation>
    <scope>NUCLEOTIDE SEQUENCE [LARGE SCALE GENOMIC DNA]</scope>
    <source>
        <strain evidence="1 2">3-5-3</strain>
    </source>
</reference>
<organism evidence="1 2">
    <name type="scientific">Paenibacillus zeisoli</name>
    <dbReference type="NCBI Taxonomy" id="2496267"/>
    <lineage>
        <taxon>Bacteria</taxon>
        <taxon>Bacillati</taxon>
        <taxon>Bacillota</taxon>
        <taxon>Bacilli</taxon>
        <taxon>Bacillales</taxon>
        <taxon>Paenibacillaceae</taxon>
        <taxon>Paenibacillus</taxon>
    </lineage>
</organism>
<comment type="caution">
    <text evidence="1">The sequence shown here is derived from an EMBL/GenBank/DDBJ whole genome shotgun (WGS) entry which is preliminary data.</text>
</comment>
<gene>
    <name evidence="1" type="ORF">EJP77_19850</name>
</gene>
<name>A0A433X1C2_9BACL</name>
<accession>A0A433X1C2</accession>
<protein>
    <submittedName>
        <fullName evidence="1">Uncharacterized protein</fullName>
    </submittedName>
</protein>
<proteinExistence type="predicted"/>
<sequence>MLILRAGSALPAGFAAHSAHSGLLLLYGLCRCVRGTLSLRDSLLFWRTADCCCCAACRCVRGALPSGIAALSSARESAAV</sequence>
<dbReference type="Proteomes" id="UP000272464">
    <property type="component" value="Unassembled WGS sequence"/>
</dbReference>
<evidence type="ECO:0000313" key="2">
    <source>
        <dbReference type="Proteomes" id="UP000272464"/>
    </source>
</evidence>
<dbReference type="EMBL" id="RZNX01000015">
    <property type="protein sequence ID" value="RUT27797.1"/>
    <property type="molecule type" value="Genomic_DNA"/>
</dbReference>
<dbReference type="AlphaFoldDB" id="A0A433X1C2"/>
<dbReference type="RefSeq" id="WP_127201003.1">
    <property type="nucleotide sequence ID" value="NZ_RZNX01000015.1"/>
</dbReference>
<keyword evidence="2" id="KW-1185">Reference proteome</keyword>